<dbReference type="PANTHER" id="PTHR32305:SF15">
    <property type="entry name" value="PROTEIN RHSA-RELATED"/>
    <property type="match status" value="1"/>
</dbReference>
<comment type="caution">
    <text evidence="3">The sequence shown here is derived from an EMBL/GenBank/DDBJ whole genome shotgun (WGS) entry which is preliminary data.</text>
</comment>
<evidence type="ECO:0000256" key="1">
    <source>
        <dbReference type="ARBA" id="ARBA00022737"/>
    </source>
</evidence>
<dbReference type="Pfam" id="PF25023">
    <property type="entry name" value="TEN_YD-shell"/>
    <property type="match status" value="1"/>
</dbReference>
<name>A0A432XV85_9GAMM</name>
<gene>
    <name evidence="3" type="ORF">CWI69_06230</name>
</gene>
<proteinExistence type="predicted"/>
<dbReference type="Proteomes" id="UP000287198">
    <property type="component" value="Unassembled WGS sequence"/>
</dbReference>
<organism evidence="3 4">
    <name type="scientific">Pseudidiomarina halophila</name>
    <dbReference type="NCBI Taxonomy" id="1449799"/>
    <lineage>
        <taxon>Bacteria</taxon>
        <taxon>Pseudomonadati</taxon>
        <taxon>Pseudomonadota</taxon>
        <taxon>Gammaproteobacteria</taxon>
        <taxon>Alteromonadales</taxon>
        <taxon>Idiomarinaceae</taxon>
        <taxon>Pseudidiomarina</taxon>
    </lineage>
</organism>
<dbReference type="InterPro" id="IPR056823">
    <property type="entry name" value="TEN-like_YD-shell"/>
</dbReference>
<accession>A0A432XV85</accession>
<dbReference type="AlphaFoldDB" id="A0A432XV85"/>
<dbReference type="RefSeq" id="WP_126762973.1">
    <property type="nucleotide sequence ID" value="NZ_JBHRUA010000004.1"/>
</dbReference>
<dbReference type="InterPro" id="IPR022385">
    <property type="entry name" value="Rhs_assc_core"/>
</dbReference>
<dbReference type="InterPro" id="IPR006530">
    <property type="entry name" value="YD"/>
</dbReference>
<evidence type="ECO:0000313" key="4">
    <source>
        <dbReference type="Proteomes" id="UP000287198"/>
    </source>
</evidence>
<dbReference type="NCBIfam" id="TIGR01643">
    <property type="entry name" value="YD_repeat_2x"/>
    <property type="match status" value="1"/>
</dbReference>
<dbReference type="InterPro" id="IPR050708">
    <property type="entry name" value="T6SS_VgrG/RHS"/>
</dbReference>
<reference evidence="4" key="1">
    <citation type="journal article" date="2018" name="Front. Microbiol.">
        <title>Genome-Based Analysis Reveals the Taxonomy and Diversity of the Family Idiomarinaceae.</title>
        <authorList>
            <person name="Liu Y."/>
            <person name="Lai Q."/>
            <person name="Shao Z."/>
        </authorList>
    </citation>
    <scope>NUCLEOTIDE SEQUENCE [LARGE SCALE GENOMIC DNA]</scope>
    <source>
        <strain evidence="4">BH195</strain>
    </source>
</reference>
<dbReference type="NCBIfam" id="TIGR03696">
    <property type="entry name" value="Rhs_assc_core"/>
    <property type="match status" value="1"/>
</dbReference>
<evidence type="ECO:0000259" key="2">
    <source>
        <dbReference type="Pfam" id="PF25023"/>
    </source>
</evidence>
<dbReference type="Gene3D" id="2.180.10.10">
    <property type="entry name" value="RHS repeat-associated core"/>
    <property type="match status" value="1"/>
</dbReference>
<dbReference type="OrthoDB" id="9816400at2"/>
<protein>
    <recommendedName>
        <fullName evidence="2">Teneurin-like YD-shell domain-containing protein</fullName>
    </recommendedName>
</protein>
<dbReference type="EMBL" id="PIPW01000002">
    <property type="protein sequence ID" value="RUO52632.1"/>
    <property type="molecule type" value="Genomic_DNA"/>
</dbReference>
<feature type="domain" description="Teneurin-like YD-shell" evidence="2">
    <location>
        <begin position="16"/>
        <end position="268"/>
    </location>
</feature>
<evidence type="ECO:0000313" key="3">
    <source>
        <dbReference type="EMBL" id="RUO52632.1"/>
    </source>
</evidence>
<sequence length="456" mass="48653">MPTDFGRVSRIERAGSTITTFSYDDMARVLDFDHQGFNDSSYSYNPASQLQSKTVSNADYQIQVPTLSTEFYSVNNLNQYTQVTVDGLPEYANYTSAGNLAGFDGWSYVYDAHNRLVAANGPDDTVALSYDATGRLTRTVHNGEVIDYLYDGDKLVAEYSSSGTLLRRFIHGLGNDDPVIRYEGAGVNARRYLLADERGSIIAEMTSSGALLQAHQYDAYGNPKHSSDARFRFTGQILIPGTELYYYKARVYHPRLGRFMQTDPIGYKDGMNWYAYVGNDPLNGTDPSGKWIVHAVAFAVGAAISGYQTYNSSGGDIGATLKSGFIGGSSAALSLSPAGIARNMMKSFVVGTAADATSQVVVEGKGISDIDVVESLDAGAVASGSTGVGSGVAKLTPVKNMPSVKEPSVAPGRTQRMTEHPGTIASDKAKQGVIGVVVGGAAGGTQSVTEEKLREN</sequence>
<keyword evidence="4" id="KW-1185">Reference proteome</keyword>
<dbReference type="PANTHER" id="PTHR32305">
    <property type="match status" value="1"/>
</dbReference>
<keyword evidence="1" id="KW-0677">Repeat</keyword>